<protein>
    <submittedName>
        <fullName evidence="12">MBOAT_2 domain-containing protein</fullName>
    </submittedName>
</protein>
<accession>A0A0C4F2T7</accession>
<gene>
    <name evidence="11" type="ORF">PTTG_07408</name>
</gene>
<evidence type="ECO:0000256" key="4">
    <source>
        <dbReference type="ARBA" id="ARBA00022679"/>
    </source>
</evidence>
<feature type="transmembrane region" description="Helical" evidence="8">
    <location>
        <begin position="404"/>
        <end position="421"/>
    </location>
</feature>
<keyword evidence="4" id="KW-0808">Transferase</keyword>
<reference evidence="11" key="1">
    <citation type="submission" date="2009-11" db="EMBL/GenBank/DDBJ databases">
        <authorList>
            <consortium name="The Broad Institute Genome Sequencing Platform"/>
            <person name="Ward D."/>
            <person name="Feldgarden M."/>
            <person name="Earl A."/>
            <person name="Young S.K."/>
            <person name="Zeng Q."/>
            <person name="Koehrsen M."/>
            <person name="Alvarado L."/>
            <person name="Berlin A."/>
            <person name="Bochicchio J."/>
            <person name="Borenstein D."/>
            <person name="Chapman S.B."/>
            <person name="Chen Z."/>
            <person name="Engels R."/>
            <person name="Freedman E."/>
            <person name="Gellesch M."/>
            <person name="Goldberg J."/>
            <person name="Griggs A."/>
            <person name="Gujja S."/>
            <person name="Heilman E."/>
            <person name="Heiman D."/>
            <person name="Hepburn T."/>
            <person name="Howarth C."/>
            <person name="Jen D."/>
            <person name="Larson L."/>
            <person name="Lewis B."/>
            <person name="Mehta T."/>
            <person name="Park D."/>
            <person name="Pearson M."/>
            <person name="Roberts A."/>
            <person name="Saif S."/>
            <person name="Shea T."/>
            <person name="Shenoy N."/>
            <person name="Sisk P."/>
            <person name="Stolte C."/>
            <person name="Sykes S."/>
            <person name="Thomson T."/>
            <person name="Walk T."/>
            <person name="White J."/>
            <person name="Yandava C."/>
            <person name="Izard J."/>
            <person name="Baranova O.V."/>
            <person name="Blanton J.M."/>
            <person name="Tanner A.C."/>
            <person name="Dewhirst F.E."/>
            <person name="Haas B."/>
            <person name="Nusbaum C."/>
            <person name="Birren B."/>
        </authorList>
    </citation>
    <scope>NUCLEOTIDE SEQUENCE [LARGE SCALE GENOMIC DNA]</scope>
    <source>
        <strain evidence="11">1-1 BBBD Race 1</strain>
    </source>
</reference>
<feature type="signal peptide" evidence="9">
    <location>
        <begin position="1"/>
        <end position="26"/>
    </location>
</feature>
<dbReference type="InterPro" id="IPR044851">
    <property type="entry name" value="Wax_synthase"/>
</dbReference>
<proteinExistence type="inferred from homology"/>
<evidence type="ECO:0000259" key="10">
    <source>
        <dbReference type="Pfam" id="PF13813"/>
    </source>
</evidence>
<evidence type="ECO:0000313" key="12">
    <source>
        <dbReference type="EnsemblFungi" id="PTTG_07408-t43_1-p1"/>
    </source>
</evidence>
<evidence type="ECO:0000313" key="13">
    <source>
        <dbReference type="Proteomes" id="UP000005240"/>
    </source>
</evidence>
<keyword evidence="5 8" id="KW-0812">Transmembrane</keyword>
<keyword evidence="9" id="KW-0732">Signal</keyword>
<dbReference type="InterPro" id="IPR032805">
    <property type="entry name" value="Wax_synthase_dom"/>
</dbReference>
<dbReference type="Pfam" id="PF13813">
    <property type="entry name" value="MBOAT_2"/>
    <property type="match status" value="1"/>
</dbReference>
<comment type="similarity">
    <text evidence="3">Belongs to the wax synthase family.</text>
</comment>
<reference evidence="12" key="4">
    <citation type="submission" date="2025-05" db="UniProtKB">
        <authorList>
            <consortium name="EnsemblFungi"/>
        </authorList>
    </citation>
    <scope>IDENTIFICATION</scope>
    <source>
        <strain evidence="12">isolate 1-1 / race 1 (BBBD)</strain>
    </source>
</reference>
<feature type="chain" id="PRO_5009386252" evidence="9">
    <location>
        <begin position="27"/>
        <end position="424"/>
    </location>
</feature>
<dbReference type="Proteomes" id="UP000005240">
    <property type="component" value="Unassembled WGS sequence"/>
</dbReference>
<dbReference type="OMA" id="QTREAPQ"/>
<feature type="transmembrane region" description="Helical" evidence="8">
    <location>
        <begin position="274"/>
        <end position="295"/>
    </location>
</feature>
<evidence type="ECO:0000256" key="6">
    <source>
        <dbReference type="ARBA" id="ARBA00022989"/>
    </source>
</evidence>
<reference evidence="12 13" key="3">
    <citation type="journal article" date="2017" name="G3 (Bethesda)">
        <title>Comparative analysis highlights variable genome content of wheat rusts and divergence of the mating loci.</title>
        <authorList>
            <person name="Cuomo C.A."/>
            <person name="Bakkeren G."/>
            <person name="Khalil H.B."/>
            <person name="Panwar V."/>
            <person name="Joly D."/>
            <person name="Linning R."/>
            <person name="Sakthikumar S."/>
            <person name="Song X."/>
            <person name="Adiconis X."/>
            <person name="Fan L."/>
            <person name="Goldberg J.M."/>
            <person name="Levin J.Z."/>
            <person name="Young S."/>
            <person name="Zeng Q."/>
            <person name="Anikster Y."/>
            <person name="Bruce M."/>
            <person name="Wang M."/>
            <person name="Yin C."/>
            <person name="McCallum B."/>
            <person name="Szabo L.J."/>
            <person name="Hulbert S."/>
            <person name="Chen X."/>
            <person name="Fellers J.P."/>
        </authorList>
    </citation>
    <scope>NUCLEOTIDE SEQUENCE</scope>
    <source>
        <strain evidence="12">isolate 1-1 / race 1 (BBBD)</strain>
        <strain evidence="13">Isolate 1-1 / race 1 (BBBD)</strain>
    </source>
</reference>
<dbReference type="EMBL" id="ADAS02000072">
    <property type="protein sequence ID" value="OAV91926.1"/>
    <property type="molecule type" value="Genomic_DNA"/>
</dbReference>
<dbReference type="VEuPathDB" id="FungiDB:PTTG_07408"/>
<feature type="transmembrane region" description="Helical" evidence="8">
    <location>
        <begin position="366"/>
        <end position="384"/>
    </location>
</feature>
<evidence type="ECO:0000256" key="8">
    <source>
        <dbReference type="SAM" id="Phobius"/>
    </source>
</evidence>
<organism evidence="11">
    <name type="scientific">Puccinia triticina (isolate 1-1 / race 1 (BBBD))</name>
    <name type="common">Brown leaf rust fungus</name>
    <dbReference type="NCBI Taxonomy" id="630390"/>
    <lineage>
        <taxon>Eukaryota</taxon>
        <taxon>Fungi</taxon>
        <taxon>Dikarya</taxon>
        <taxon>Basidiomycota</taxon>
        <taxon>Pucciniomycotina</taxon>
        <taxon>Pucciniomycetes</taxon>
        <taxon>Pucciniales</taxon>
        <taxon>Pucciniaceae</taxon>
        <taxon>Puccinia</taxon>
    </lineage>
</organism>
<evidence type="ECO:0000256" key="2">
    <source>
        <dbReference type="ARBA" id="ARBA00005179"/>
    </source>
</evidence>
<name>A0A0C4F2T7_PUCT1</name>
<feature type="transmembrane region" description="Helical" evidence="8">
    <location>
        <begin position="193"/>
        <end position="215"/>
    </location>
</feature>
<feature type="domain" description="Wax synthase" evidence="10">
    <location>
        <begin position="254"/>
        <end position="342"/>
    </location>
</feature>
<evidence type="ECO:0000256" key="9">
    <source>
        <dbReference type="SAM" id="SignalP"/>
    </source>
</evidence>
<dbReference type="PANTHER" id="PTHR31595">
    <property type="entry name" value="LONG-CHAIN-ALCOHOL O-FATTY-ACYLTRANSFERASE 3-RELATED"/>
    <property type="match status" value="1"/>
</dbReference>
<evidence type="ECO:0000256" key="5">
    <source>
        <dbReference type="ARBA" id="ARBA00022692"/>
    </source>
</evidence>
<reference evidence="11" key="2">
    <citation type="submission" date="2016-05" db="EMBL/GenBank/DDBJ databases">
        <title>Comparative analysis highlights variable genome content of wheat rusts and divergence of the mating loci.</title>
        <authorList>
            <person name="Cuomo C.A."/>
            <person name="Bakkeren G."/>
            <person name="Szabo L."/>
            <person name="Khalil H."/>
            <person name="Joly D."/>
            <person name="Goldberg J."/>
            <person name="Young S."/>
            <person name="Zeng Q."/>
            <person name="Fellers J."/>
        </authorList>
    </citation>
    <scope>NUCLEOTIDE SEQUENCE [LARGE SCALE GENOMIC DNA]</scope>
    <source>
        <strain evidence="11">1-1 BBBD Race 1</strain>
    </source>
</reference>
<dbReference type="PANTHER" id="PTHR31595:SF57">
    <property type="entry name" value="OS04G0481900 PROTEIN"/>
    <property type="match status" value="1"/>
</dbReference>
<comment type="pathway">
    <text evidence="2">Secondary metabolite biosynthesis.</text>
</comment>
<keyword evidence="7 8" id="KW-0472">Membrane</keyword>
<dbReference type="GO" id="GO:0008374">
    <property type="term" value="F:O-acyltransferase activity"/>
    <property type="evidence" value="ECO:0007669"/>
    <property type="project" value="InterPro"/>
</dbReference>
<evidence type="ECO:0000256" key="7">
    <source>
        <dbReference type="ARBA" id="ARBA00023136"/>
    </source>
</evidence>
<dbReference type="GO" id="GO:0016020">
    <property type="term" value="C:membrane"/>
    <property type="evidence" value="ECO:0007669"/>
    <property type="project" value="UniProtKB-SubCell"/>
</dbReference>
<dbReference type="STRING" id="630390.A0A0C4F2T7"/>
<dbReference type="GO" id="GO:0006629">
    <property type="term" value="P:lipid metabolic process"/>
    <property type="evidence" value="ECO:0007669"/>
    <property type="project" value="InterPro"/>
</dbReference>
<feature type="transmembrane region" description="Helical" evidence="8">
    <location>
        <begin position="307"/>
        <end position="329"/>
    </location>
</feature>
<keyword evidence="13" id="KW-1185">Reference proteome</keyword>
<dbReference type="OrthoDB" id="1077582at2759"/>
<dbReference type="AlphaFoldDB" id="A0A0C4F2T7"/>
<dbReference type="EnsemblFungi" id="PTTG_07408-t43_1">
    <property type="protein sequence ID" value="PTTG_07408-t43_1-p1"/>
    <property type="gene ID" value="PTTG_07408"/>
</dbReference>
<sequence length="424" mass="47219">MLEVLRVGSHLVLLFVQAVLLQLVWTQPAYLDSRRVRWTRISLLPLTLGVLFSNHAAMKDHPGIVRQFKVNLGCTFAGQLFKSILLAFTRPSAAEVAQTREAPQGLSAPATLVQAALLVVNGSSNPAKQPKLVTEGPNHTVRADLVFLLSTIRRMLVLNSFGLLGLYCWKSVHDDRLVGRYPMLKRYEAQMTAVVWGLFCWTGIDLTGCLVRLAAFASKSVHRLLAPAIPSHRLPAAPDFSRVDLEQTCPFLFANSPLEASSISAFWGRHWHTVLQGLFVEAGAVPLTSLVRWAFGTHKPPPKLLRLSGIIGAFAVSAIMHEVGVWSAGPFDRRLRTSVFFLSQGVAVCLESAFKSLSGQRVTGPLGRIWTFAWLIFFGTPMIDAWLENLTYDKQKMFDEAERLGFWRMLFTPLILPKLIFSRD</sequence>
<evidence type="ECO:0000313" key="11">
    <source>
        <dbReference type="EMBL" id="OAV91926.1"/>
    </source>
</evidence>
<comment type="subcellular location">
    <subcellularLocation>
        <location evidence="1">Membrane</location>
        <topology evidence="1">Multi-pass membrane protein</topology>
    </subcellularLocation>
</comment>
<evidence type="ECO:0000256" key="1">
    <source>
        <dbReference type="ARBA" id="ARBA00004141"/>
    </source>
</evidence>
<keyword evidence="6 8" id="KW-1133">Transmembrane helix</keyword>
<evidence type="ECO:0000256" key="3">
    <source>
        <dbReference type="ARBA" id="ARBA00007282"/>
    </source>
</evidence>